<dbReference type="Pfam" id="PF10607">
    <property type="entry name" value="CTLH"/>
    <property type="match status" value="1"/>
</dbReference>
<dbReference type="GO" id="GO:0005886">
    <property type="term" value="C:plasma membrane"/>
    <property type="evidence" value="ECO:0007669"/>
    <property type="project" value="Ensembl"/>
</dbReference>
<dbReference type="GO" id="GO:0007155">
    <property type="term" value="P:cell adhesion"/>
    <property type="evidence" value="ECO:0007669"/>
    <property type="project" value="Ensembl"/>
</dbReference>
<dbReference type="GO" id="GO:0016363">
    <property type="term" value="C:nuclear matrix"/>
    <property type="evidence" value="ECO:0007669"/>
    <property type="project" value="UniProtKB-SubCell"/>
</dbReference>
<evidence type="ECO:0000256" key="11">
    <source>
        <dbReference type="ARBA" id="ARBA00029678"/>
    </source>
</evidence>
<evidence type="ECO:0000259" key="14">
    <source>
        <dbReference type="PROSITE" id="PS50897"/>
    </source>
</evidence>
<evidence type="ECO:0000259" key="15">
    <source>
        <dbReference type="PROSITE" id="PS51867"/>
    </source>
</evidence>
<dbReference type="GO" id="GO:0003779">
    <property type="term" value="F:actin binding"/>
    <property type="evidence" value="ECO:0007669"/>
    <property type="project" value="Ensembl"/>
</dbReference>
<dbReference type="GO" id="GO:0033033">
    <property type="term" value="P:negative regulation of myeloid cell apoptotic process"/>
    <property type="evidence" value="ECO:0007669"/>
    <property type="project" value="Ensembl"/>
</dbReference>
<evidence type="ECO:0000256" key="4">
    <source>
        <dbReference type="ARBA" id="ARBA00012483"/>
    </source>
</evidence>
<dbReference type="PROSITE" id="PS50897">
    <property type="entry name" value="CTLH"/>
    <property type="match status" value="1"/>
</dbReference>
<evidence type="ECO:0000256" key="12">
    <source>
        <dbReference type="ARBA" id="ARBA00046988"/>
    </source>
</evidence>
<reference evidence="16" key="2">
    <citation type="submission" date="2025-09" db="UniProtKB">
        <authorList>
            <consortium name="Ensembl"/>
        </authorList>
    </citation>
    <scope>IDENTIFICATION</scope>
</reference>
<dbReference type="PROSITE" id="PS51867">
    <property type="entry name" value="ZF_RING_GID"/>
    <property type="match status" value="1"/>
</dbReference>
<evidence type="ECO:0000313" key="17">
    <source>
        <dbReference type="Proteomes" id="UP000233020"/>
    </source>
</evidence>
<sequence>MAVQESAAQLSMTLKVQEYPTLKVPYETLNKRFRAAQKNIDRETSHVTMVVAELEKTLSGCPAVDSVVSLLDGVVEKLSVLKRKAVESIQAEDESAKLCKRRIEHLKEHSSDQPAAASVWKRKRMDRMMVEHLLRCGYYNTAVKLARQSGIEDLVNIEMFLTAKEVEESLERRETATCLAWCHDNKSRLRKMKVHGLPGWGRGRAAGGSPKEGEVLPSSCLCPQSCLEFSLRIQEFIELIRQNKRLDAVRHARKHFSQAEGSQLDEVRQAMGMLAFPPDTHISPYKDLLDPARWRMLIQQFRYDNYRLHQLGNNSVFTLTLQAGLSAIKTPQCYKEDGSSKSPDCPVCSRSLNKLAQPLPMAHCANSRLVCKISGDVMNENNPPMMLPNGYVYGYNSLLSIRQDDKVVCPRTKEVFHFSQAEKVYIM</sequence>
<dbReference type="STRING" id="37293.ENSANAP00000038243"/>
<evidence type="ECO:0000256" key="6">
    <source>
        <dbReference type="ARBA" id="ARBA00022490"/>
    </source>
</evidence>
<dbReference type="SUPFAM" id="SSF57850">
    <property type="entry name" value="RING/U-box"/>
    <property type="match status" value="1"/>
</dbReference>
<dbReference type="GO" id="GO:0005826">
    <property type="term" value="C:actomyosin contractile ring"/>
    <property type="evidence" value="ECO:0007669"/>
    <property type="project" value="Ensembl"/>
</dbReference>
<keyword evidence="10" id="KW-0265">Erythrocyte maturation</keyword>
<dbReference type="SMART" id="SM00668">
    <property type="entry name" value="CTLH"/>
    <property type="match status" value="1"/>
</dbReference>
<dbReference type="GO" id="GO:0007010">
    <property type="term" value="P:cytoskeleton organization"/>
    <property type="evidence" value="ECO:0007669"/>
    <property type="project" value="Ensembl"/>
</dbReference>
<evidence type="ECO:0000256" key="7">
    <source>
        <dbReference type="ARBA" id="ARBA00022723"/>
    </source>
</evidence>
<keyword evidence="7" id="KW-0479">Metal-binding</keyword>
<dbReference type="GO" id="GO:0005819">
    <property type="term" value="C:spindle"/>
    <property type="evidence" value="ECO:0007669"/>
    <property type="project" value="Ensembl"/>
</dbReference>
<keyword evidence="17" id="KW-1185">Reference proteome</keyword>
<evidence type="ECO:0000256" key="10">
    <source>
        <dbReference type="ARBA" id="ARBA00023057"/>
    </source>
</evidence>
<dbReference type="GO" id="GO:0061630">
    <property type="term" value="F:ubiquitin protein ligase activity"/>
    <property type="evidence" value="ECO:0007669"/>
    <property type="project" value="UniProtKB-EC"/>
</dbReference>
<dbReference type="InterPro" id="IPR006594">
    <property type="entry name" value="LisH"/>
</dbReference>
<organism evidence="16 17">
    <name type="scientific">Aotus nancymaae</name>
    <name type="common">Ma's night monkey</name>
    <dbReference type="NCBI Taxonomy" id="37293"/>
    <lineage>
        <taxon>Eukaryota</taxon>
        <taxon>Metazoa</taxon>
        <taxon>Chordata</taxon>
        <taxon>Craniata</taxon>
        <taxon>Vertebrata</taxon>
        <taxon>Euteleostomi</taxon>
        <taxon>Mammalia</taxon>
        <taxon>Eutheria</taxon>
        <taxon>Euarchontoglires</taxon>
        <taxon>Primates</taxon>
        <taxon>Haplorrhini</taxon>
        <taxon>Platyrrhini</taxon>
        <taxon>Aotidae</taxon>
        <taxon>Aotus</taxon>
    </lineage>
</organism>
<dbReference type="SMART" id="SM00667">
    <property type="entry name" value="LisH"/>
    <property type="match status" value="1"/>
</dbReference>
<evidence type="ECO:0000256" key="5">
    <source>
        <dbReference type="ARBA" id="ARBA00014384"/>
    </source>
</evidence>
<dbReference type="Proteomes" id="UP000233020">
    <property type="component" value="Unplaced"/>
</dbReference>
<dbReference type="PANTHER" id="PTHR12170">
    <property type="entry name" value="MACROPHAGE ERYTHROBLAST ATTACHER-RELATED"/>
    <property type="match status" value="1"/>
</dbReference>
<evidence type="ECO:0000256" key="2">
    <source>
        <dbReference type="ARBA" id="ARBA00004109"/>
    </source>
</evidence>
<feature type="domain" description="CTLH" evidence="14">
    <location>
        <begin position="159"/>
        <end position="247"/>
    </location>
</feature>
<keyword evidence="8 13" id="KW-0863">Zinc-finger</keyword>
<evidence type="ECO:0000313" key="16">
    <source>
        <dbReference type="Ensembl" id="ENSANAP00000038243.1"/>
    </source>
</evidence>
<evidence type="ECO:0000256" key="8">
    <source>
        <dbReference type="ARBA" id="ARBA00022771"/>
    </source>
</evidence>
<proteinExistence type="predicted"/>
<evidence type="ECO:0000256" key="1">
    <source>
        <dbReference type="ARBA" id="ARBA00000900"/>
    </source>
</evidence>
<dbReference type="InterPro" id="IPR024964">
    <property type="entry name" value="CTLH/CRA"/>
</dbReference>
<dbReference type="InterPro" id="IPR013144">
    <property type="entry name" value="CRA_dom"/>
</dbReference>
<dbReference type="GeneTree" id="ENSGT00940000153203"/>
<dbReference type="PROSITE" id="PS50896">
    <property type="entry name" value="LISH"/>
    <property type="match status" value="1"/>
</dbReference>
<evidence type="ECO:0000256" key="13">
    <source>
        <dbReference type="PROSITE-ProRule" id="PRU01215"/>
    </source>
</evidence>
<evidence type="ECO:0000256" key="9">
    <source>
        <dbReference type="ARBA" id="ARBA00022833"/>
    </source>
</evidence>
<keyword evidence="9" id="KW-0862">Zinc</keyword>
<accession>A0A2K5EYH8</accession>
<dbReference type="GO" id="GO:0034657">
    <property type="term" value="C:GID complex"/>
    <property type="evidence" value="ECO:0007669"/>
    <property type="project" value="TreeGrafter"/>
</dbReference>
<dbReference type="EC" id="2.3.2.27" evidence="4"/>
<dbReference type="InterPro" id="IPR045098">
    <property type="entry name" value="Fyv10_fam"/>
</dbReference>
<dbReference type="Ensembl" id="ENSANAT00000056332.1">
    <property type="protein sequence ID" value="ENSANAP00000038243.1"/>
    <property type="gene ID" value="ENSANAG00000036521.1"/>
</dbReference>
<keyword evidence="6" id="KW-0963">Cytoplasm</keyword>
<dbReference type="SMART" id="SM00757">
    <property type="entry name" value="CRA"/>
    <property type="match status" value="1"/>
</dbReference>
<evidence type="ECO:0000256" key="3">
    <source>
        <dbReference type="ARBA" id="ARBA00004496"/>
    </source>
</evidence>
<dbReference type="GO" id="GO:0043249">
    <property type="term" value="P:erythrocyte maturation"/>
    <property type="evidence" value="ECO:0007669"/>
    <property type="project" value="UniProtKB-KW"/>
</dbReference>
<dbReference type="CDD" id="cd16659">
    <property type="entry name" value="RING-Ubox_Emp"/>
    <property type="match status" value="1"/>
</dbReference>
<comment type="subunit">
    <text evidence="12">Identified in the CTLH complex that contains GID4, RANBP9 and/or RANBP10, MKLN1, MAEA, RMND5A (or alternatively its paralog RMND5B), GID8, ARMC8, WDR26 and YPEL5. Within this complex, MAEA, RMND5A (or alternatively its paralog RMND5B), GID8, WDR26, and RANBP9 and/or RANBP10 form the catalytic core, while GID4, MKLN1, ARMC8 and YPEL5 have ancillary roles. Interacts with F-actin.</text>
</comment>
<comment type="subcellular location">
    <subcellularLocation>
        <location evidence="3">Cytoplasm</location>
    </subcellularLocation>
    <subcellularLocation>
        <location evidence="2">Nucleus matrix</location>
    </subcellularLocation>
</comment>
<dbReference type="GO" id="GO:0005654">
    <property type="term" value="C:nucleoplasm"/>
    <property type="evidence" value="ECO:0007669"/>
    <property type="project" value="Ensembl"/>
</dbReference>
<dbReference type="GO" id="GO:0048822">
    <property type="term" value="P:enucleate erythrocyte development"/>
    <property type="evidence" value="ECO:0007669"/>
    <property type="project" value="Ensembl"/>
</dbReference>
<feature type="domain" description="RING-Gid-type" evidence="15">
    <location>
        <begin position="345"/>
        <end position="412"/>
    </location>
</feature>
<feature type="zinc finger region" description="RING-Gid-type" evidence="13">
    <location>
        <begin position="345"/>
        <end position="412"/>
    </location>
</feature>
<dbReference type="InterPro" id="IPR006595">
    <property type="entry name" value="CTLH_C"/>
</dbReference>
<dbReference type="PANTHER" id="PTHR12170:SF2">
    <property type="entry name" value="E3 UBIQUITIN-PROTEIN TRANSFERASE MAEA"/>
    <property type="match status" value="1"/>
</dbReference>
<dbReference type="InterPro" id="IPR044063">
    <property type="entry name" value="ZF_RING_GID"/>
</dbReference>
<dbReference type="AlphaFoldDB" id="A0A2K5EYH8"/>
<comment type="catalytic activity">
    <reaction evidence="1">
        <text>S-ubiquitinyl-[E2 ubiquitin-conjugating enzyme]-L-cysteine + [acceptor protein]-L-lysine = [E2 ubiquitin-conjugating enzyme]-L-cysteine + N(6)-ubiquitinyl-[acceptor protein]-L-lysine.</text>
        <dbReference type="EC" id="2.3.2.27"/>
    </reaction>
</comment>
<gene>
    <name evidence="16" type="primary">MAEA</name>
</gene>
<dbReference type="GO" id="GO:0008270">
    <property type="term" value="F:zinc ion binding"/>
    <property type="evidence" value="ECO:0007669"/>
    <property type="project" value="UniProtKB-KW"/>
</dbReference>
<protein>
    <recommendedName>
        <fullName evidence="5">E3 ubiquitin-protein transferase MAEA</fullName>
        <ecNumber evidence="4">2.3.2.27</ecNumber>
    </recommendedName>
    <alternativeName>
        <fullName evidence="11">Macrophage erythroblast attacher</fullName>
    </alternativeName>
</protein>
<reference evidence="16" key="1">
    <citation type="submission" date="2025-08" db="UniProtKB">
        <authorList>
            <consortium name="Ensembl"/>
        </authorList>
    </citation>
    <scope>IDENTIFICATION</scope>
</reference>
<dbReference type="GO" id="GO:0043161">
    <property type="term" value="P:proteasome-mediated ubiquitin-dependent protein catabolic process"/>
    <property type="evidence" value="ECO:0007669"/>
    <property type="project" value="InterPro"/>
</dbReference>
<name>A0A2K5EYH8_AOTNA</name>